<dbReference type="SUPFAM" id="SSF57667">
    <property type="entry name" value="beta-beta-alpha zinc fingers"/>
    <property type="match status" value="3"/>
</dbReference>
<organism evidence="18 19">
    <name type="scientific">Lynx canadensis</name>
    <name type="common">Canada lynx</name>
    <name type="synonym">Felis canadensis</name>
    <dbReference type="NCBI Taxonomy" id="61383"/>
    <lineage>
        <taxon>Eukaryota</taxon>
        <taxon>Metazoa</taxon>
        <taxon>Chordata</taxon>
        <taxon>Craniata</taxon>
        <taxon>Vertebrata</taxon>
        <taxon>Euteleostomi</taxon>
        <taxon>Mammalia</taxon>
        <taxon>Eutheria</taxon>
        <taxon>Laurasiatheria</taxon>
        <taxon>Carnivora</taxon>
        <taxon>Feliformia</taxon>
        <taxon>Felidae</taxon>
        <taxon>Felinae</taxon>
        <taxon>Lynx</taxon>
    </lineage>
</organism>
<keyword evidence="6" id="KW-0479">Metal-binding</keyword>
<gene>
    <name evidence="18" type="primary">WIZ</name>
</gene>
<protein>
    <recommendedName>
        <fullName evidence="13">Protein Wiz</fullName>
    </recommendedName>
    <alternativeName>
        <fullName evidence="14">Widely-interspaced zinc finger-containing protein</fullName>
    </alternativeName>
</protein>
<feature type="compositionally biased region" description="Pro residues" evidence="16">
    <location>
        <begin position="1614"/>
        <end position="1626"/>
    </location>
</feature>
<sequence>MDGPLAGGLAAPDRPRGPERLPGPAPREDIEGGAEAAEGEGGIFRSTHYLPVTKEGPRDILDGRSGISDGQPHPGLSEALPRATSATHRISSCCWDGGSLDFQPGSPPPHLLGHFPGPPDGQGTWEHPLVQEAREGLTSEQRFEDSVIVRTMKPHIELEGSRRFLHHQGEPKLLEKAPRGHPRFDWLRDTDEQAPPQDAGLHRDLPPQPLPLTSFRTVLVPVEDSAKSLDVTVVDTREHLADLEGLAQPSDWGLPRSASEVATQTWTVNSEASVERLQPLLAPVRTGPYLCELLEEVAKGVASPDEDEDEEPAVFPCIECSIYFKQKEHLLEHMSQHRRAPGQEPPADLAPLACGECGWAFADPSALEQHRQLHQASREKIIEEIQKLKQVPGDEGREARLQCPKCIFGTNSSKAFVQHAKLHVRELPGQPAREPFGGGSGAGSPGPDATALAYRPYRGSSGLSGCVFCGFPAPSESLLREHMRLAHAHPHWEEDAEAFEEDPASQPGTSQEAYARFPDAAEDYFGKAEPLLAPTWQENPAGYDPSLAFGPGCQQLGMRDFPLSKPLLRGSDQRPLGRPAFPSPLASAPYSLHPGRNKNVVHPQGLPGQLGDRRHPWSEEEEEDIPLASEMDFSPENGVFPPLASPGLIPQLALDLKRTFRKALRAAEASRAQRQQLRGMVPVVLVAKLGPQVMAAATRVPPRLQPEELGLGGTHPLDFLLLDAPLGSPLGLDALLDGDPAVALKHEERKCPYCPDRFHNGIGLANHVRGHLNRVGVSYNVRHFISAEEVKAIERRFSFQKKKKKVANFDPGTFSLMRCDFCGAGFDTRAGLSSHARAHLRDFGITNWELTVSPINILQELLATSAAERPPSPLGCEPGGSPSGFLTSRRPRLPLAVPFPPTWAEDPGPAYGDAQSLTTCEVCGACFETRKGLSSHARSHLRQLGVAESESSGAPIDLLYELVKQKGLPDTPLGLPPGLSKKSNSPKEVVAGAPRPGLLALAKPLDAPAVNKAIKSPPGFSTKGLAHPPNSPLLKKAPLALAGSPTPKNPEDKSPQLSLSPRPASPKAQWPQSEDEGPLNLTSGPEPARDIRCEFCGEFFENRKGLSSHARSHLRQMGVTEWYVNGSPIDTLREILKRRTQSRPGGPPNPPGPSPKALAKVMGSGGPGSSLEARSPADLHLSPLAKKLPPPPGSPLGHSPTASPPPTARKMFPGLAAPSLPKKLKPEQMRVEIKREMLPGALHGEPHPSEGPWAAPREDMAPLNLSSRAEPVRDIRCEFCGEFFENRKGLSSHARSHLRQMGVTEWSVNGSPIDTLREILKKKSKPCLIKKEPPAGDLAPALAEDGPPTAAPGPVQAPLPLAPMAGRPGKPGAGPAQVPRELSLAPITGAKATATGYLGSVAAKRPLQEDRLLPAEVKAKTYIQTELPFKAKTLHEKTSHSSTEACCELCGLYFENRKALASHARAHLRQFGVTEWCVNGSPIETLSEWIKHRPQKVGAYRSYIQGGRPFTKKFRSAGHGRDSDKRPPLGLAPGGLAVVGRSAGGEPGPEAGRAADSGERPLAASPPGTVKAEEHQRQNINKFERRQARPPDASAVRGGEEANDLQQKLEEVRQPPPRVRPVPSLVPRPPQTSLVKFVGNIYTLKCRFCDVEFQGPLSIQEEWVRHLQRHILEMNFSKADPPPEEPRAPQAQTAAAEAP</sequence>
<feature type="region of interest" description="Disordered" evidence="16">
    <location>
        <begin position="1019"/>
        <end position="1086"/>
    </location>
</feature>
<dbReference type="CTD" id="58525"/>
<evidence type="ECO:0000256" key="3">
    <source>
        <dbReference type="ARBA" id="ARBA00022481"/>
    </source>
</evidence>
<evidence type="ECO:0000256" key="9">
    <source>
        <dbReference type="ARBA" id="ARBA00022833"/>
    </source>
</evidence>
<feature type="domain" description="C2H2-type" evidence="17">
    <location>
        <begin position="1091"/>
        <end position="1118"/>
    </location>
</feature>
<dbReference type="InterPro" id="IPR013087">
    <property type="entry name" value="Znf_C2H2_type"/>
</dbReference>
<comment type="subcellular location">
    <subcellularLocation>
        <location evidence="1">Nucleus</location>
    </subcellularLocation>
</comment>
<dbReference type="Ensembl" id="ENSLCNT00005003795.1">
    <property type="protein sequence ID" value="ENSLCNP00005003337.1"/>
    <property type="gene ID" value="ENSLCNG00005002307.1"/>
</dbReference>
<evidence type="ECO:0000256" key="6">
    <source>
        <dbReference type="ARBA" id="ARBA00022723"/>
    </source>
</evidence>
<feature type="domain" description="C2H2-type" evidence="17">
    <location>
        <begin position="1445"/>
        <end position="1467"/>
    </location>
</feature>
<evidence type="ECO:0000256" key="2">
    <source>
        <dbReference type="ARBA" id="ARBA00006991"/>
    </source>
</evidence>
<dbReference type="Gene3D" id="3.30.160.60">
    <property type="entry name" value="Classic Zinc Finger"/>
    <property type="match status" value="2"/>
</dbReference>
<feature type="domain" description="C2H2-type" evidence="17">
    <location>
        <begin position="817"/>
        <end position="839"/>
    </location>
</feature>
<evidence type="ECO:0000313" key="19">
    <source>
        <dbReference type="Proteomes" id="UP000472241"/>
    </source>
</evidence>
<dbReference type="Pfam" id="PF23015">
    <property type="entry name" value="zf-WIZ"/>
    <property type="match status" value="1"/>
</dbReference>
<feature type="region of interest" description="Disordered" evidence="16">
    <location>
        <begin position="1676"/>
        <end position="1699"/>
    </location>
</feature>
<evidence type="ECO:0000256" key="7">
    <source>
        <dbReference type="ARBA" id="ARBA00022737"/>
    </source>
</evidence>
<feature type="region of interest" description="Disordered" evidence="16">
    <location>
        <begin position="1332"/>
        <end position="1355"/>
    </location>
</feature>
<dbReference type="PROSITE" id="PS50157">
    <property type="entry name" value="ZINC_FINGER_C2H2_2"/>
    <property type="match status" value="7"/>
</dbReference>
<dbReference type="GO" id="GO:1990226">
    <property type="term" value="F:histone methyltransferase binding"/>
    <property type="evidence" value="ECO:0007669"/>
    <property type="project" value="UniProtKB-ARBA"/>
</dbReference>
<evidence type="ECO:0000256" key="10">
    <source>
        <dbReference type="ARBA" id="ARBA00022843"/>
    </source>
</evidence>
<keyword evidence="19" id="KW-1185">Reference proteome</keyword>
<feature type="compositionally biased region" description="Low complexity" evidence="16">
    <location>
        <begin position="1032"/>
        <end position="1042"/>
    </location>
</feature>
<feature type="region of interest" description="Disordered" evidence="16">
    <location>
        <begin position="1140"/>
        <end position="1220"/>
    </location>
</feature>
<dbReference type="InterPro" id="IPR051643">
    <property type="entry name" value="Transcr_Reg_ZincFinger"/>
</dbReference>
<dbReference type="InterPro" id="IPR036236">
    <property type="entry name" value="Znf_C2H2_sf"/>
</dbReference>
<feature type="domain" description="C2H2-type" evidence="17">
    <location>
        <begin position="918"/>
        <end position="940"/>
    </location>
</feature>
<feature type="region of interest" description="Disordered" evidence="16">
    <location>
        <begin position="971"/>
        <end position="991"/>
    </location>
</feature>
<keyword evidence="8 15" id="KW-0863">Zinc-finger</keyword>
<evidence type="ECO:0000256" key="14">
    <source>
        <dbReference type="ARBA" id="ARBA00079178"/>
    </source>
</evidence>
<reference evidence="18" key="1">
    <citation type="submission" date="2025-08" db="UniProtKB">
        <authorList>
            <consortium name="Ensembl"/>
        </authorList>
    </citation>
    <scope>IDENTIFICATION</scope>
</reference>
<dbReference type="PANTHER" id="PTHR24396">
    <property type="entry name" value="ZINC FINGER PROTEIN"/>
    <property type="match status" value="1"/>
</dbReference>
<feature type="domain" description="C2H2-type" evidence="17">
    <location>
        <begin position="1275"/>
        <end position="1302"/>
    </location>
</feature>
<dbReference type="GO" id="GO:0005634">
    <property type="term" value="C:nucleus"/>
    <property type="evidence" value="ECO:0007669"/>
    <property type="project" value="UniProtKB-SubCell"/>
</dbReference>
<feature type="region of interest" description="Disordered" evidence="16">
    <location>
        <begin position="1511"/>
        <end position="1626"/>
    </location>
</feature>
<dbReference type="InterPro" id="IPR055125">
    <property type="entry name" value="Wiz_C_Znf"/>
</dbReference>
<dbReference type="GO" id="GO:0008270">
    <property type="term" value="F:zinc ion binding"/>
    <property type="evidence" value="ECO:0007669"/>
    <property type="project" value="UniProtKB-KW"/>
</dbReference>
<evidence type="ECO:0000256" key="1">
    <source>
        <dbReference type="ARBA" id="ARBA00004123"/>
    </source>
</evidence>
<evidence type="ECO:0000256" key="16">
    <source>
        <dbReference type="SAM" id="MobiDB-lite"/>
    </source>
</evidence>
<feature type="compositionally biased region" description="Low complexity" evidence="16">
    <location>
        <begin position="1528"/>
        <end position="1541"/>
    </location>
</feature>
<keyword evidence="5" id="KW-0597">Phosphoprotein</keyword>
<dbReference type="Proteomes" id="UP000472241">
    <property type="component" value="Unplaced"/>
</dbReference>
<evidence type="ECO:0000256" key="5">
    <source>
        <dbReference type="ARBA" id="ARBA00022553"/>
    </source>
</evidence>
<evidence type="ECO:0000256" key="4">
    <source>
        <dbReference type="ARBA" id="ARBA00022499"/>
    </source>
</evidence>
<evidence type="ECO:0000259" key="17">
    <source>
        <dbReference type="PROSITE" id="PS50157"/>
    </source>
</evidence>
<comment type="function">
    <text evidence="12">May link EHMT1 and EHMT2 histone methyltransferases to the CTBP corepressor machinery. May be involved in EHMT1-EHMT2 heterodimer formation and stabilization.</text>
</comment>
<keyword evidence="3" id="KW-0488">Methylation</keyword>
<evidence type="ECO:0000256" key="15">
    <source>
        <dbReference type="PROSITE-ProRule" id="PRU00042"/>
    </source>
</evidence>
<name>A0A667G909_LYNCA</name>
<proteinExistence type="inferred from homology"/>
<dbReference type="GO" id="GO:0000981">
    <property type="term" value="F:DNA-binding transcription factor activity, RNA polymerase II-specific"/>
    <property type="evidence" value="ECO:0007669"/>
    <property type="project" value="TreeGrafter"/>
</dbReference>
<dbReference type="GeneID" id="115505416"/>
<feature type="region of interest" description="Disordered" evidence="16">
    <location>
        <begin position="429"/>
        <end position="449"/>
    </location>
</feature>
<evidence type="ECO:0000256" key="13">
    <source>
        <dbReference type="ARBA" id="ARBA00069896"/>
    </source>
</evidence>
<feature type="compositionally biased region" description="Low complexity" evidence="16">
    <location>
        <begin position="1688"/>
        <end position="1699"/>
    </location>
</feature>
<evidence type="ECO:0000256" key="11">
    <source>
        <dbReference type="ARBA" id="ARBA00023242"/>
    </source>
</evidence>
<dbReference type="FunFam" id="3.30.160.60:FF:001682">
    <property type="entry name" value="protein Wiz isoform X1"/>
    <property type="match status" value="1"/>
</dbReference>
<accession>A0A667G909</accession>
<feature type="domain" description="C2H2-type" evidence="17">
    <location>
        <begin position="352"/>
        <end position="379"/>
    </location>
</feature>
<evidence type="ECO:0000256" key="8">
    <source>
        <dbReference type="ARBA" id="ARBA00022771"/>
    </source>
</evidence>
<feature type="domain" description="C2H2-type" evidence="17">
    <location>
        <begin position="315"/>
        <end position="337"/>
    </location>
</feature>
<reference evidence="18" key="2">
    <citation type="submission" date="2025-09" db="UniProtKB">
        <authorList>
            <consortium name="Ensembl"/>
        </authorList>
    </citation>
    <scope>IDENTIFICATION</scope>
</reference>
<keyword evidence="11" id="KW-0539">Nucleus</keyword>
<keyword evidence="10" id="KW-0832">Ubl conjugation</keyword>
<evidence type="ECO:0000256" key="12">
    <source>
        <dbReference type="ARBA" id="ARBA00057825"/>
    </source>
</evidence>
<keyword evidence="9" id="KW-0862">Zinc</keyword>
<keyword evidence="7" id="KW-0677">Repeat</keyword>
<dbReference type="PANTHER" id="PTHR24396:SF22">
    <property type="entry name" value="PROTEIN WIZ"/>
    <property type="match status" value="1"/>
</dbReference>
<dbReference type="GO" id="GO:0000978">
    <property type="term" value="F:RNA polymerase II cis-regulatory region sequence-specific DNA binding"/>
    <property type="evidence" value="ECO:0007669"/>
    <property type="project" value="TreeGrafter"/>
</dbReference>
<dbReference type="PROSITE" id="PS00028">
    <property type="entry name" value="ZINC_FINGER_C2H2_1"/>
    <property type="match status" value="8"/>
</dbReference>
<feature type="region of interest" description="Disordered" evidence="16">
    <location>
        <begin position="1"/>
        <end position="83"/>
    </location>
</feature>
<keyword evidence="4" id="KW-1017">Isopeptide bond</keyword>
<dbReference type="SMART" id="SM00355">
    <property type="entry name" value="ZnF_C2H2"/>
    <property type="match status" value="11"/>
</dbReference>
<feature type="region of interest" description="Disordered" evidence="16">
    <location>
        <begin position="564"/>
        <end position="623"/>
    </location>
</feature>
<comment type="similarity">
    <text evidence="2">Belongs to the krueppel C2H2-type zinc-finger protein family.</text>
</comment>
<feature type="compositionally biased region" description="Pro residues" evidence="16">
    <location>
        <begin position="1145"/>
        <end position="1154"/>
    </location>
</feature>
<evidence type="ECO:0000313" key="18">
    <source>
        <dbReference type="Ensembl" id="ENSLCNP00005003337.1"/>
    </source>
</evidence>
<feature type="compositionally biased region" description="Basic and acidic residues" evidence="16">
    <location>
        <begin position="1571"/>
        <end position="1589"/>
    </location>
</feature>
<dbReference type="Pfam" id="PF00096">
    <property type="entry name" value="zf-C2H2"/>
    <property type="match status" value="1"/>
</dbReference>
<dbReference type="GO" id="GO:0044877">
    <property type="term" value="F:protein-containing complex binding"/>
    <property type="evidence" value="ECO:0007669"/>
    <property type="project" value="UniProtKB-ARBA"/>
</dbReference>
<dbReference type="RefSeq" id="XP_030158924.1">
    <property type="nucleotide sequence ID" value="XM_030303064.1"/>
</dbReference>